<dbReference type="InterPro" id="IPR036388">
    <property type="entry name" value="WH-like_DNA-bd_sf"/>
</dbReference>
<dbReference type="Pfam" id="PF08281">
    <property type="entry name" value="Sigma70_r4_2"/>
    <property type="match status" value="1"/>
</dbReference>
<dbReference type="Pfam" id="PF04542">
    <property type="entry name" value="Sigma70_r2"/>
    <property type="match status" value="1"/>
</dbReference>
<proteinExistence type="inferred from homology"/>
<evidence type="ECO:0000313" key="9">
    <source>
        <dbReference type="Proteomes" id="UP000295560"/>
    </source>
</evidence>
<dbReference type="Proteomes" id="UP000295560">
    <property type="component" value="Unassembled WGS sequence"/>
</dbReference>
<evidence type="ECO:0000259" key="7">
    <source>
        <dbReference type="Pfam" id="PF08281"/>
    </source>
</evidence>
<name>A0A4R1HT31_PSEEN</name>
<feature type="domain" description="RNA polymerase sigma-70 region 2" evidence="6">
    <location>
        <begin position="17"/>
        <end position="80"/>
    </location>
</feature>
<dbReference type="Gene3D" id="3.10.450.50">
    <property type="match status" value="1"/>
</dbReference>
<feature type="domain" description="RNA polymerase sigma factor 70 region 4 type 2" evidence="7">
    <location>
        <begin position="117"/>
        <end position="167"/>
    </location>
</feature>
<dbReference type="Gene3D" id="1.10.10.10">
    <property type="entry name" value="Winged helix-like DNA-binding domain superfamily/Winged helix DNA-binding domain"/>
    <property type="match status" value="1"/>
</dbReference>
<sequence>MGIDASEGDTADRAAGFEAHRGRLRAIAYRMLGSVADADDAVQETWLRFAGSDTGAVRNPAGWLTTVLSRICLDMLRARASRREEPWEIHLPDPVVSAVDRDDPEHQAVLADSVALALLVVLDTLSPSERLAFVLHDLFGVPFAQIGPMLDRSPAAAKQLASRARNRVRANPPVSNVDPGRQRAMAEAFLAAARDGDLARLMAVLDGDVVLRADTGDGPWGPSEVVRGAEAVAGRVTRFSGLARLARPVVVNGAPGYLTVAQGRPFSLLTVVVRDDRIVEIDVLADPDRLDLLLDGRVEE</sequence>
<dbReference type="SUPFAM" id="SSF88946">
    <property type="entry name" value="Sigma2 domain of RNA polymerase sigma factors"/>
    <property type="match status" value="1"/>
</dbReference>
<protein>
    <submittedName>
        <fullName evidence="8">RNA polymerase sigma-70 factor (ECF subfamily)</fullName>
    </submittedName>
</protein>
<evidence type="ECO:0000256" key="4">
    <source>
        <dbReference type="ARBA" id="ARBA00023082"/>
    </source>
</evidence>
<dbReference type="AlphaFoldDB" id="A0A4R1HT31"/>
<keyword evidence="4" id="KW-0731">Sigma factor</keyword>
<dbReference type="InterPro" id="IPR052704">
    <property type="entry name" value="ECF_Sigma-70_Domain"/>
</dbReference>
<dbReference type="PANTHER" id="PTHR30173:SF43">
    <property type="entry name" value="ECF RNA POLYMERASE SIGMA FACTOR SIGI-RELATED"/>
    <property type="match status" value="1"/>
</dbReference>
<dbReference type="Gene3D" id="1.10.1740.10">
    <property type="match status" value="1"/>
</dbReference>
<dbReference type="InterPro" id="IPR013249">
    <property type="entry name" value="RNA_pol_sigma70_r4_t2"/>
</dbReference>
<dbReference type="InterPro" id="IPR014284">
    <property type="entry name" value="RNA_pol_sigma-70_dom"/>
</dbReference>
<evidence type="ECO:0000256" key="5">
    <source>
        <dbReference type="ARBA" id="ARBA00023163"/>
    </source>
</evidence>
<evidence type="ECO:0000256" key="3">
    <source>
        <dbReference type="ARBA" id="ARBA00023015"/>
    </source>
</evidence>
<accession>A0A4R1HT31</accession>
<evidence type="ECO:0000256" key="2">
    <source>
        <dbReference type="ARBA" id="ARBA00011344"/>
    </source>
</evidence>
<dbReference type="RefSeq" id="WP_132422324.1">
    <property type="nucleotide sequence ID" value="NZ_SMFZ01000001.1"/>
</dbReference>
<keyword evidence="3" id="KW-0805">Transcription regulation</keyword>
<evidence type="ECO:0000259" key="6">
    <source>
        <dbReference type="Pfam" id="PF04542"/>
    </source>
</evidence>
<keyword evidence="9" id="KW-1185">Reference proteome</keyword>
<dbReference type="EMBL" id="SMFZ01000001">
    <property type="protein sequence ID" value="TCK25824.1"/>
    <property type="molecule type" value="Genomic_DNA"/>
</dbReference>
<organism evidence="8 9">
    <name type="scientific">Pseudonocardia endophytica</name>
    <dbReference type="NCBI Taxonomy" id="401976"/>
    <lineage>
        <taxon>Bacteria</taxon>
        <taxon>Bacillati</taxon>
        <taxon>Actinomycetota</taxon>
        <taxon>Actinomycetes</taxon>
        <taxon>Pseudonocardiales</taxon>
        <taxon>Pseudonocardiaceae</taxon>
        <taxon>Pseudonocardia</taxon>
    </lineage>
</organism>
<comment type="subunit">
    <text evidence="2">Interacts transiently with the RNA polymerase catalytic core formed by RpoA, RpoB, RpoC and RpoZ (2 alpha, 1 beta, 1 beta' and 1 omega subunit) to form the RNA polymerase holoenzyme that can initiate transcription.</text>
</comment>
<gene>
    <name evidence="8" type="ORF">EV378_1650</name>
</gene>
<dbReference type="PANTHER" id="PTHR30173">
    <property type="entry name" value="SIGMA 19 FACTOR"/>
    <property type="match status" value="1"/>
</dbReference>
<evidence type="ECO:0000313" key="8">
    <source>
        <dbReference type="EMBL" id="TCK25824.1"/>
    </source>
</evidence>
<dbReference type="GO" id="GO:0006352">
    <property type="term" value="P:DNA-templated transcription initiation"/>
    <property type="evidence" value="ECO:0007669"/>
    <property type="project" value="InterPro"/>
</dbReference>
<dbReference type="SUPFAM" id="SSF54427">
    <property type="entry name" value="NTF2-like"/>
    <property type="match status" value="1"/>
</dbReference>
<dbReference type="GO" id="GO:0016987">
    <property type="term" value="F:sigma factor activity"/>
    <property type="evidence" value="ECO:0007669"/>
    <property type="project" value="UniProtKB-KW"/>
</dbReference>
<comment type="caution">
    <text evidence="8">The sequence shown here is derived from an EMBL/GenBank/DDBJ whole genome shotgun (WGS) entry which is preliminary data.</text>
</comment>
<dbReference type="InterPro" id="IPR032710">
    <property type="entry name" value="NTF2-like_dom_sf"/>
</dbReference>
<dbReference type="SUPFAM" id="SSF88659">
    <property type="entry name" value="Sigma3 and sigma4 domains of RNA polymerase sigma factors"/>
    <property type="match status" value="1"/>
</dbReference>
<dbReference type="InterPro" id="IPR013324">
    <property type="entry name" value="RNA_pol_sigma_r3/r4-like"/>
</dbReference>
<dbReference type="InterPro" id="IPR007627">
    <property type="entry name" value="RNA_pol_sigma70_r2"/>
</dbReference>
<comment type="similarity">
    <text evidence="1">Belongs to the sigma-70 factor family. ECF subfamily.</text>
</comment>
<reference evidence="8 9" key="1">
    <citation type="submission" date="2019-03" db="EMBL/GenBank/DDBJ databases">
        <title>Sequencing the genomes of 1000 actinobacteria strains.</title>
        <authorList>
            <person name="Klenk H.-P."/>
        </authorList>
    </citation>
    <scope>NUCLEOTIDE SEQUENCE [LARGE SCALE GENOMIC DNA]</scope>
    <source>
        <strain evidence="8 9">DSM 44969</strain>
    </source>
</reference>
<evidence type="ECO:0000256" key="1">
    <source>
        <dbReference type="ARBA" id="ARBA00010641"/>
    </source>
</evidence>
<dbReference type="NCBIfam" id="TIGR02937">
    <property type="entry name" value="sigma70-ECF"/>
    <property type="match status" value="1"/>
</dbReference>
<dbReference type="InterPro" id="IPR013325">
    <property type="entry name" value="RNA_pol_sigma_r2"/>
</dbReference>
<keyword evidence="5" id="KW-0804">Transcription</keyword>
<dbReference type="OrthoDB" id="3211555at2"/>
<dbReference type="GO" id="GO:0003677">
    <property type="term" value="F:DNA binding"/>
    <property type="evidence" value="ECO:0007669"/>
    <property type="project" value="InterPro"/>
</dbReference>